<dbReference type="RefSeq" id="WP_096204896.1">
    <property type="nucleotide sequence ID" value="NZ_FZMP01000096.1"/>
</dbReference>
<dbReference type="PANTHER" id="PTHR10566:SF113">
    <property type="entry name" value="PROTEIN ACTIVITY OF BC1 COMPLEX KINASE 7, CHLOROPLASTIC"/>
    <property type="match status" value="1"/>
</dbReference>
<dbReference type="InterPro" id="IPR050154">
    <property type="entry name" value="UbiB_kinase"/>
</dbReference>
<feature type="domain" description="Protein kinase" evidence="3">
    <location>
        <begin position="130"/>
        <end position="460"/>
    </location>
</feature>
<evidence type="ECO:0000256" key="2">
    <source>
        <dbReference type="SAM" id="Phobius"/>
    </source>
</evidence>
<keyword evidence="4" id="KW-0418">Kinase</keyword>
<gene>
    <name evidence="4" type="ORF">MNV_1850024</name>
</gene>
<keyword evidence="5" id="KW-1185">Reference proteome</keyword>
<keyword evidence="2" id="KW-1133">Transmembrane helix</keyword>
<dbReference type="PANTHER" id="PTHR10566">
    <property type="entry name" value="CHAPERONE-ACTIVITY OF BC1 COMPLEX CABC1 -RELATED"/>
    <property type="match status" value="1"/>
</dbReference>
<accession>A0A284VML2</accession>
<dbReference type="OrthoDB" id="8087at2157"/>
<evidence type="ECO:0000313" key="5">
    <source>
        <dbReference type="Proteomes" id="UP000218615"/>
    </source>
</evidence>
<organism evidence="4 5">
    <name type="scientific">Candidatus Methanoperedens nitratireducens</name>
    <dbReference type="NCBI Taxonomy" id="1392998"/>
    <lineage>
        <taxon>Archaea</taxon>
        <taxon>Methanobacteriati</taxon>
        <taxon>Methanobacteriota</taxon>
        <taxon>Stenosarchaea group</taxon>
        <taxon>Methanomicrobia</taxon>
        <taxon>Methanosarcinales</taxon>
        <taxon>ANME-2 cluster</taxon>
        <taxon>Candidatus Methanoperedentaceae</taxon>
        <taxon>Candidatus Methanoperedens</taxon>
    </lineage>
</organism>
<dbReference type="Proteomes" id="UP000218615">
    <property type="component" value="Unassembled WGS sequence"/>
</dbReference>
<keyword evidence="4" id="KW-0808">Transferase</keyword>
<sequence length="561" mass="64403">MDLLDRENAYVKRYRKIVNVLVRYGFGYLVDRFRLRPLRSLRERITGQEPLREQLLALSEAERLRLALEELGTTFIKFGQILSTRYDIVPEEFINEMVKLQDRVPPFDYSEVKRVIENEFRRSIEEIFLSFDPEPIAAASIGQVHRARLPGGEEAAVKVMRPGIERMIEIDLSILMSLAKFAEKHVKESRSYNVVGFVEEFSRIIRLEIDYIHEARNADNFYLNFEGSTTVRIPRIYWKYITKHALTMEYLEGIKVSDLEQLEGAGHDKKRISRILTNAYLKMIFEDGFYHADPHPGNILVSRDETIVFLDFGMAGYVDPVLRENLADIMIAIRKNDIDLLIESIIELGLISHIGAESPMLRIQLEELVNRYYGLSIKFTDPIEFLQELIRIISKSGGIIPTNVMLLSKTLSIVNEINRKLDPDYNFAELAEPYFNKIIQERTGISYLTGETTKIAWDFIRLVKAFPKRINHILAQAEKGTLKIELEHRGLETVTEKLDVVSNRLSFSLIIAALIVGSSLIIQTRMSPSLWGVPLLGVFGYLLAGIFGMGLIISILRSGKW</sequence>
<dbReference type="Pfam" id="PF03109">
    <property type="entry name" value="ABC1"/>
    <property type="match status" value="1"/>
</dbReference>
<proteinExistence type="inferred from homology"/>
<dbReference type="Gene3D" id="1.10.510.10">
    <property type="entry name" value="Transferase(Phosphotransferase) domain 1"/>
    <property type="match status" value="1"/>
</dbReference>
<evidence type="ECO:0000259" key="3">
    <source>
        <dbReference type="PROSITE" id="PS50011"/>
    </source>
</evidence>
<protein>
    <submittedName>
        <fullName evidence="4">Serine/threonine protein kinase</fullName>
    </submittedName>
</protein>
<keyword evidence="2" id="KW-0472">Membrane</keyword>
<dbReference type="InterPro" id="IPR000719">
    <property type="entry name" value="Prot_kinase_dom"/>
</dbReference>
<dbReference type="GO" id="GO:0005524">
    <property type="term" value="F:ATP binding"/>
    <property type="evidence" value="ECO:0007669"/>
    <property type="project" value="InterPro"/>
</dbReference>
<dbReference type="SUPFAM" id="SSF56112">
    <property type="entry name" value="Protein kinase-like (PK-like)"/>
    <property type="match status" value="1"/>
</dbReference>
<keyword evidence="4" id="KW-0723">Serine/threonine-protein kinase</keyword>
<feature type="transmembrane region" description="Helical" evidence="2">
    <location>
        <begin position="505"/>
        <end position="522"/>
    </location>
</feature>
<reference evidence="5" key="1">
    <citation type="submission" date="2017-06" db="EMBL/GenBank/DDBJ databases">
        <authorList>
            <person name="Cremers G."/>
        </authorList>
    </citation>
    <scope>NUCLEOTIDE SEQUENCE [LARGE SCALE GENOMIC DNA]</scope>
</reference>
<dbReference type="AlphaFoldDB" id="A0A284VML2"/>
<dbReference type="InterPro" id="IPR004147">
    <property type="entry name" value="ABC1_dom"/>
</dbReference>
<name>A0A284VML2_9EURY</name>
<dbReference type="EMBL" id="FZMP01000096">
    <property type="protein sequence ID" value="SNQ60515.1"/>
    <property type="molecule type" value="Genomic_DNA"/>
</dbReference>
<dbReference type="CDD" id="cd05121">
    <property type="entry name" value="ABC1_ADCK3-like"/>
    <property type="match status" value="1"/>
</dbReference>
<keyword evidence="2" id="KW-0812">Transmembrane</keyword>
<evidence type="ECO:0000313" key="4">
    <source>
        <dbReference type="EMBL" id="SNQ60515.1"/>
    </source>
</evidence>
<evidence type="ECO:0000256" key="1">
    <source>
        <dbReference type="ARBA" id="ARBA00009670"/>
    </source>
</evidence>
<dbReference type="InterPro" id="IPR011009">
    <property type="entry name" value="Kinase-like_dom_sf"/>
</dbReference>
<dbReference type="PROSITE" id="PS50011">
    <property type="entry name" value="PROTEIN_KINASE_DOM"/>
    <property type="match status" value="1"/>
</dbReference>
<comment type="similarity">
    <text evidence="1">Belongs to the protein kinase superfamily. ADCK protein kinase family.</text>
</comment>
<dbReference type="GO" id="GO:0004674">
    <property type="term" value="F:protein serine/threonine kinase activity"/>
    <property type="evidence" value="ECO:0007669"/>
    <property type="project" value="UniProtKB-KW"/>
</dbReference>
<feature type="transmembrane region" description="Helical" evidence="2">
    <location>
        <begin position="534"/>
        <end position="556"/>
    </location>
</feature>